<keyword evidence="3" id="KW-1185">Reference proteome</keyword>
<feature type="region of interest" description="Disordered" evidence="1">
    <location>
        <begin position="1"/>
        <end position="77"/>
    </location>
</feature>
<dbReference type="Proteomes" id="UP001596368">
    <property type="component" value="Unassembled WGS sequence"/>
</dbReference>
<evidence type="ECO:0000256" key="1">
    <source>
        <dbReference type="SAM" id="MobiDB-lite"/>
    </source>
</evidence>
<sequence length="271" mass="27851">MGSFEFGSDDATAADDPATDPEPAADGGAAFGEPADTAVAPAEPEPLPADLDPDSRDDPSPTSGRAADADAPAPATRASVDAVDAALLYAGEEPRAELPVADGRLVATSHRVIAYAPDDDERATLRGVHRANVRAVRLSSTGTDWLARPIAYCVVGGLAMVAGGSLVSFDAMSTTMPDSAGATGVGGLLSTIGGSCRCSRSSTTSSASAARSRCWRARRSWACTPTHAAARSSSRRRARPTPCASPRPTPTATQSSGFARPRGWRRRTTGR</sequence>
<feature type="compositionally biased region" description="Low complexity" evidence="1">
    <location>
        <begin position="65"/>
        <end position="77"/>
    </location>
</feature>
<dbReference type="AlphaFoldDB" id="A0ABD5XRT4"/>
<evidence type="ECO:0000313" key="2">
    <source>
        <dbReference type="EMBL" id="MFC7136355.1"/>
    </source>
</evidence>
<proteinExistence type="predicted"/>
<reference evidence="2 3" key="1">
    <citation type="journal article" date="2019" name="Int. J. Syst. Evol. Microbiol.">
        <title>The Global Catalogue of Microorganisms (GCM) 10K type strain sequencing project: providing services to taxonomists for standard genome sequencing and annotation.</title>
        <authorList>
            <consortium name="The Broad Institute Genomics Platform"/>
            <consortium name="The Broad Institute Genome Sequencing Center for Infectious Disease"/>
            <person name="Wu L."/>
            <person name="Ma J."/>
        </authorList>
    </citation>
    <scope>NUCLEOTIDE SEQUENCE [LARGE SCALE GENOMIC DNA]</scope>
    <source>
        <strain evidence="2 3">DT92</strain>
    </source>
</reference>
<feature type="compositionally biased region" description="Basic residues" evidence="1">
    <location>
        <begin position="262"/>
        <end position="271"/>
    </location>
</feature>
<organism evidence="2 3">
    <name type="scientific">Halobaculum litoreum</name>
    <dbReference type="NCBI Taxonomy" id="3031998"/>
    <lineage>
        <taxon>Archaea</taxon>
        <taxon>Methanobacteriati</taxon>
        <taxon>Methanobacteriota</taxon>
        <taxon>Stenosarchaea group</taxon>
        <taxon>Halobacteria</taxon>
        <taxon>Halobacteriales</taxon>
        <taxon>Haloferacaceae</taxon>
        <taxon>Halobaculum</taxon>
    </lineage>
</organism>
<dbReference type="EMBL" id="JBHSZG010000001">
    <property type="protein sequence ID" value="MFC7136355.1"/>
    <property type="molecule type" value="Genomic_DNA"/>
</dbReference>
<feature type="region of interest" description="Disordered" evidence="1">
    <location>
        <begin position="226"/>
        <end position="271"/>
    </location>
</feature>
<evidence type="ECO:0000313" key="3">
    <source>
        <dbReference type="Proteomes" id="UP001596368"/>
    </source>
</evidence>
<accession>A0ABD5XRT4</accession>
<gene>
    <name evidence="2" type="ORF">ACFQRB_06975</name>
</gene>
<comment type="caution">
    <text evidence="2">The sequence shown here is derived from an EMBL/GenBank/DDBJ whole genome shotgun (WGS) entry which is preliminary data.</text>
</comment>
<feature type="compositionally biased region" description="Low complexity" evidence="1">
    <location>
        <begin position="9"/>
        <end position="42"/>
    </location>
</feature>
<name>A0ABD5XRT4_9EURY</name>
<protein>
    <submittedName>
        <fullName evidence="2">Uncharacterized protein</fullName>
    </submittedName>
</protein>